<protein>
    <submittedName>
        <fullName evidence="2">TrmB family transcriptional regulator</fullName>
    </submittedName>
</protein>
<organism evidence="2 3">
    <name type="scientific">Halomarina halobia</name>
    <dbReference type="NCBI Taxonomy" id="3033386"/>
    <lineage>
        <taxon>Archaea</taxon>
        <taxon>Methanobacteriati</taxon>
        <taxon>Methanobacteriota</taxon>
        <taxon>Stenosarchaea group</taxon>
        <taxon>Halobacteria</taxon>
        <taxon>Halobacteriales</taxon>
        <taxon>Natronomonadaceae</taxon>
        <taxon>Halomarina</taxon>
    </lineage>
</organism>
<dbReference type="PANTHER" id="PTHR34293:SF1">
    <property type="entry name" value="HTH-TYPE TRANSCRIPTIONAL REGULATOR TRMBL2"/>
    <property type="match status" value="1"/>
</dbReference>
<dbReference type="RefSeq" id="WP_276305221.1">
    <property type="nucleotide sequence ID" value="NZ_CP119992.1"/>
</dbReference>
<sequence>MTGEREAVAALERLGLTEYESRCFVALTRIPTGTAKEISKLSEVPRSRVYDTVERLHRRGLVDVHQSEPREYRAVPTDEALDVLQRNYVSGIEAAATALEDVESTDLTEDRGVWSVTNTEHVSDRVASLLDGAEEHVHVVVADDSVLDATFLDRLAAVADRVTVVVEVPSEALGDRVERAVPDARVTGSAGLERTERVVEKWPGRLVMVDRRAVLASGVEESHLPGVREESAVWTHGRDHGFAAWIRKLLEERVDVTE</sequence>
<evidence type="ECO:0000313" key="3">
    <source>
        <dbReference type="Proteomes" id="UP001596547"/>
    </source>
</evidence>
<dbReference type="GeneID" id="79314796"/>
<dbReference type="EMBL" id="JBHTBF010000001">
    <property type="protein sequence ID" value="MFC7315820.1"/>
    <property type="molecule type" value="Genomic_DNA"/>
</dbReference>
<dbReference type="InterPro" id="IPR036388">
    <property type="entry name" value="WH-like_DNA-bd_sf"/>
</dbReference>
<comment type="caution">
    <text evidence="2">The sequence shown here is derived from an EMBL/GenBank/DDBJ whole genome shotgun (WGS) entry which is preliminary data.</text>
</comment>
<dbReference type="PANTHER" id="PTHR34293">
    <property type="entry name" value="HTH-TYPE TRANSCRIPTIONAL REGULATOR TRMBL2"/>
    <property type="match status" value="1"/>
</dbReference>
<keyword evidence="3" id="KW-1185">Reference proteome</keyword>
<dbReference type="Pfam" id="PF01978">
    <property type="entry name" value="TrmB"/>
    <property type="match status" value="1"/>
</dbReference>
<dbReference type="Gene3D" id="1.10.10.10">
    <property type="entry name" value="Winged helix-like DNA-binding domain superfamily/Winged helix DNA-binding domain"/>
    <property type="match status" value="1"/>
</dbReference>
<evidence type="ECO:0000259" key="1">
    <source>
        <dbReference type="Pfam" id="PF01978"/>
    </source>
</evidence>
<dbReference type="Proteomes" id="UP001596547">
    <property type="component" value="Unassembled WGS sequence"/>
</dbReference>
<dbReference type="InterPro" id="IPR002831">
    <property type="entry name" value="Tscrpt_reg_TrmB_N"/>
</dbReference>
<proteinExistence type="predicted"/>
<reference evidence="2 3" key="1">
    <citation type="journal article" date="2019" name="Int. J. Syst. Evol. Microbiol.">
        <title>The Global Catalogue of Microorganisms (GCM) 10K type strain sequencing project: providing services to taxonomists for standard genome sequencing and annotation.</title>
        <authorList>
            <consortium name="The Broad Institute Genomics Platform"/>
            <consortium name="The Broad Institute Genome Sequencing Center for Infectious Disease"/>
            <person name="Wu L."/>
            <person name="Ma J."/>
        </authorList>
    </citation>
    <scope>NUCLEOTIDE SEQUENCE [LARGE SCALE GENOMIC DNA]</scope>
    <source>
        <strain evidence="2 3">PSR21</strain>
    </source>
</reference>
<dbReference type="AlphaFoldDB" id="A0ABD6A5U8"/>
<name>A0ABD6A5U8_9EURY</name>
<evidence type="ECO:0000313" key="2">
    <source>
        <dbReference type="EMBL" id="MFC7315820.1"/>
    </source>
</evidence>
<dbReference type="SUPFAM" id="SSF46785">
    <property type="entry name" value="Winged helix' DNA-binding domain"/>
    <property type="match status" value="1"/>
</dbReference>
<accession>A0ABD6A5U8</accession>
<gene>
    <name evidence="2" type="ORF">ACFQPE_03290</name>
</gene>
<dbReference type="InterPro" id="IPR051797">
    <property type="entry name" value="TrmB-like"/>
</dbReference>
<dbReference type="InterPro" id="IPR036390">
    <property type="entry name" value="WH_DNA-bd_sf"/>
</dbReference>
<feature type="domain" description="Transcription regulator TrmB N-terminal" evidence="1">
    <location>
        <begin position="11"/>
        <end position="77"/>
    </location>
</feature>